<feature type="binding site" evidence="7">
    <location>
        <position position="151"/>
    </location>
    <ligand>
        <name>NADP(+)</name>
        <dbReference type="ChEBI" id="CHEBI:58349"/>
    </ligand>
</feature>
<dbReference type="PRINTS" id="PR00079">
    <property type="entry name" value="G6PDHDRGNASE"/>
</dbReference>
<evidence type="ECO:0000256" key="2">
    <source>
        <dbReference type="ARBA" id="ARBA00009975"/>
    </source>
</evidence>
<keyword evidence="5 7" id="KW-0560">Oxidoreductase</keyword>
<comment type="pathway">
    <text evidence="1 7">Carbohydrate degradation; pentose phosphate pathway; D-ribulose 5-phosphate from D-glucose 6-phosphate (oxidative stage): step 1/3.</text>
</comment>
<feature type="binding site" evidence="7">
    <location>
        <position position="348"/>
    </location>
    <ligand>
        <name>substrate</name>
    </ligand>
</feature>
<evidence type="ECO:0000313" key="11">
    <source>
        <dbReference type="Proteomes" id="UP000427842"/>
    </source>
</evidence>
<dbReference type="EC" id="1.1.1.49" evidence="7"/>
<dbReference type="Gene3D" id="3.40.50.720">
    <property type="entry name" value="NAD(P)-binding Rossmann-like Domain"/>
    <property type="match status" value="1"/>
</dbReference>
<dbReference type="EMBL" id="QYAZ01000001">
    <property type="protein sequence ID" value="KAB8124900.1"/>
    <property type="molecule type" value="Genomic_DNA"/>
</dbReference>
<dbReference type="Gene3D" id="3.30.360.10">
    <property type="entry name" value="Dihydrodipicolinate Reductase, domain 2"/>
    <property type="match status" value="1"/>
</dbReference>
<feature type="binding site" evidence="7">
    <location>
        <position position="185"/>
    </location>
    <ligand>
        <name>substrate</name>
    </ligand>
</feature>
<keyword evidence="4 7" id="KW-0521">NADP</keyword>
<dbReference type="Proteomes" id="UP000427842">
    <property type="component" value="Unassembled WGS sequence"/>
</dbReference>
<comment type="caution">
    <text evidence="7">Lacks conserved residue(s) required for the propagation of feature annotation.</text>
</comment>
<comment type="caution">
    <text evidence="10">The sequence shown here is derived from an EMBL/GenBank/DDBJ whole genome shotgun (WGS) entry which is preliminary data.</text>
</comment>
<keyword evidence="6 7" id="KW-0119">Carbohydrate metabolism</keyword>
<dbReference type="InterPro" id="IPR022674">
    <property type="entry name" value="G6P_DH_NAD-bd"/>
</dbReference>
<evidence type="ECO:0000259" key="8">
    <source>
        <dbReference type="Pfam" id="PF00479"/>
    </source>
</evidence>
<dbReference type="InterPro" id="IPR036291">
    <property type="entry name" value="NAD(P)-bd_dom_sf"/>
</dbReference>
<sequence>MAHLPPVDTFDYIVFGGTGDLTMRKLLPALYHRYRDGQIPDDSRIIGTARSPLSRADYQQRATDALHEHVKPEALDDATVARFVNMVHYVSLNGAEADSDWPTLKTLLDSVPPGRIRVYYLATSPALYGQICENLSREDLITPQSRVVLEKPIGTDLASAEAINDSVGRHFPENQIFRIDHYLGKETVQNLIALRFANPVFERLWSCDAIDYVQITAAETVGVENRGPYYDRSGALRDMIQNHLLQVLCLVAMDPPVSLGADSVRNEKLKVLHALKPIEADDVAIYTARGQYMRGTIGGRAVNGYLEDLGEGMTSETETFVALKAEILTWRWGTVPFYLRSGKRMAEKSSEIVIQFRGAPWSIFANRPDANRLIIRIQPDEGMMLSVSTKDPTPTDSLALRKADINIEFEKAFNIRYPDAYERLLLDVVRGDPILFIRRDEVAAAWRWIDPILQGWKENKAPLEPYASGTWGPEGARNLLSQSGHLWHEDMKQQPST</sequence>
<keyword evidence="3 7" id="KW-0313">Glucose metabolism</keyword>
<evidence type="ECO:0000256" key="3">
    <source>
        <dbReference type="ARBA" id="ARBA00022526"/>
    </source>
</evidence>
<evidence type="ECO:0000313" key="10">
    <source>
        <dbReference type="EMBL" id="KAB8124900.1"/>
    </source>
</evidence>
<comment type="catalytic activity">
    <reaction evidence="7">
        <text>D-glucose 6-phosphate + NADP(+) = 6-phospho-D-glucono-1,5-lactone + NADPH + H(+)</text>
        <dbReference type="Rhea" id="RHEA:15841"/>
        <dbReference type="ChEBI" id="CHEBI:15378"/>
        <dbReference type="ChEBI" id="CHEBI:57783"/>
        <dbReference type="ChEBI" id="CHEBI:57955"/>
        <dbReference type="ChEBI" id="CHEBI:58349"/>
        <dbReference type="ChEBI" id="CHEBI:61548"/>
        <dbReference type="EC" id="1.1.1.49"/>
    </reaction>
</comment>
<dbReference type="InterPro" id="IPR022675">
    <property type="entry name" value="G6P_DH_C"/>
</dbReference>
<feature type="domain" description="Glucose-6-phosphate dehydrogenase NAD-binding" evidence="8">
    <location>
        <begin position="13"/>
        <end position="190"/>
    </location>
</feature>
<evidence type="ECO:0000256" key="7">
    <source>
        <dbReference type="HAMAP-Rule" id="MF_00966"/>
    </source>
</evidence>
<dbReference type="PANTHER" id="PTHR23429">
    <property type="entry name" value="GLUCOSE-6-PHOSPHATE 1-DEHYDROGENASE G6PD"/>
    <property type="match status" value="1"/>
</dbReference>
<dbReference type="PROSITE" id="PS00069">
    <property type="entry name" value="G6P_DEHYDROGENASE"/>
    <property type="match status" value="1"/>
</dbReference>
<proteinExistence type="inferred from homology"/>
<dbReference type="PANTHER" id="PTHR23429:SF0">
    <property type="entry name" value="GLUCOSE-6-PHOSPHATE 1-DEHYDROGENASE"/>
    <property type="match status" value="1"/>
</dbReference>
<feature type="binding site" evidence="7">
    <location>
        <position position="238"/>
    </location>
    <ligand>
        <name>substrate</name>
    </ligand>
</feature>
<protein>
    <recommendedName>
        <fullName evidence="7">Glucose-6-phosphate 1-dehydrogenase</fullName>
        <shortName evidence="7">G6PD</shortName>
        <ecNumber evidence="7">1.1.1.49</ecNumber>
    </recommendedName>
</protein>
<gene>
    <name evidence="7 10" type="primary">zwf</name>
    <name evidence="10" type="ORF">D3W54_12630</name>
</gene>
<reference evidence="10 11" key="1">
    <citation type="submission" date="2018-09" db="EMBL/GenBank/DDBJ databases">
        <title>Genome sequence and characterization of the bcs clusters for the production of nanocellulose from the low pH resistant strain Komagataeibacter medellinensis ID13488.</title>
        <authorList>
            <person name="Hernandez-Arriaga A.M."/>
            <person name="Del Cerro C."/>
            <person name="Urbina L."/>
            <person name="Eceiza A."/>
            <person name="Retegi A."/>
            <person name="Prieto M.A."/>
        </authorList>
    </citation>
    <scope>NUCLEOTIDE SEQUENCE [LARGE SCALE GENOMIC DNA]</scope>
    <source>
        <strain evidence="10 11">ID13488</strain>
    </source>
</reference>
<comment type="similarity">
    <text evidence="2 7">Belongs to the glucose-6-phosphate dehydrogenase family.</text>
</comment>
<dbReference type="InterPro" id="IPR019796">
    <property type="entry name" value="G6P_DH_AS"/>
</dbReference>
<comment type="function">
    <text evidence="7">Catalyzes the oxidation of glucose 6-phosphate to 6-phosphogluconolactone.</text>
</comment>
<dbReference type="InterPro" id="IPR001282">
    <property type="entry name" value="G6P_DH"/>
</dbReference>
<evidence type="ECO:0000256" key="1">
    <source>
        <dbReference type="ARBA" id="ARBA00004937"/>
    </source>
</evidence>
<feature type="binding site" evidence="7">
    <location>
        <position position="343"/>
    </location>
    <ligand>
        <name>substrate</name>
    </ligand>
</feature>
<feature type="binding site" evidence="7">
    <location>
        <position position="219"/>
    </location>
    <ligand>
        <name>substrate</name>
    </ligand>
</feature>
<feature type="binding site" evidence="7">
    <location>
        <position position="50"/>
    </location>
    <ligand>
        <name>NADP(+)</name>
        <dbReference type="ChEBI" id="CHEBI:58349"/>
    </ligand>
</feature>
<keyword evidence="11" id="KW-1185">Reference proteome</keyword>
<feature type="binding site" evidence="7">
    <location>
        <position position="181"/>
    </location>
    <ligand>
        <name>substrate</name>
    </ligand>
</feature>
<evidence type="ECO:0000259" key="9">
    <source>
        <dbReference type="Pfam" id="PF02781"/>
    </source>
</evidence>
<evidence type="ECO:0000256" key="5">
    <source>
        <dbReference type="ARBA" id="ARBA00023002"/>
    </source>
</evidence>
<dbReference type="NCBIfam" id="TIGR00871">
    <property type="entry name" value="zwf"/>
    <property type="match status" value="1"/>
</dbReference>
<accession>A0ABQ6VZ60</accession>
<organism evidence="10 11">
    <name type="scientific">Komagataeibacter medellinensis</name>
    <dbReference type="NCBI Taxonomy" id="1177712"/>
    <lineage>
        <taxon>Bacteria</taxon>
        <taxon>Pseudomonadati</taxon>
        <taxon>Pseudomonadota</taxon>
        <taxon>Alphaproteobacteria</taxon>
        <taxon>Acetobacterales</taxon>
        <taxon>Acetobacteraceae</taxon>
        <taxon>Komagataeibacter</taxon>
    </lineage>
</organism>
<evidence type="ECO:0000256" key="6">
    <source>
        <dbReference type="ARBA" id="ARBA00023277"/>
    </source>
</evidence>
<feature type="active site" description="Proton acceptor" evidence="7">
    <location>
        <position position="243"/>
    </location>
</feature>
<dbReference type="PIRSF" id="PIRSF000110">
    <property type="entry name" value="G6PD"/>
    <property type="match status" value="1"/>
</dbReference>
<name>A0ABQ6VZ60_9PROT</name>
<evidence type="ECO:0000256" key="4">
    <source>
        <dbReference type="ARBA" id="ARBA00022857"/>
    </source>
</evidence>
<dbReference type="SUPFAM" id="SSF51735">
    <property type="entry name" value="NAD(P)-binding Rossmann-fold domains"/>
    <property type="match status" value="1"/>
</dbReference>
<dbReference type="RefSeq" id="WP_153471201.1">
    <property type="nucleotide sequence ID" value="NZ_QYAZ01000001.1"/>
</dbReference>
<feature type="domain" description="Glucose-6-phosphate dehydrogenase C-terminal" evidence="9">
    <location>
        <begin position="193"/>
        <end position="488"/>
    </location>
</feature>
<dbReference type="Pfam" id="PF00479">
    <property type="entry name" value="G6PD_N"/>
    <property type="match status" value="1"/>
</dbReference>
<dbReference type="SUPFAM" id="SSF55347">
    <property type="entry name" value="Glyceraldehyde-3-phosphate dehydrogenase-like, C-terminal domain"/>
    <property type="match status" value="1"/>
</dbReference>
<dbReference type="Pfam" id="PF02781">
    <property type="entry name" value="G6PD_C"/>
    <property type="match status" value="1"/>
</dbReference>
<dbReference type="HAMAP" id="MF_00966">
    <property type="entry name" value="G6PD"/>
    <property type="match status" value="1"/>
</dbReference>